<keyword evidence="4" id="KW-1185">Reference proteome</keyword>
<feature type="domain" description="Myb/SANT-like" evidence="1">
    <location>
        <begin position="14"/>
        <end position="106"/>
    </location>
</feature>
<evidence type="ECO:0000313" key="3">
    <source>
        <dbReference type="EMBL" id="KAG8376334.1"/>
    </source>
</evidence>
<dbReference type="Proteomes" id="UP000826271">
    <property type="component" value="Unassembled WGS sequence"/>
</dbReference>
<feature type="domain" description="DUF8040" evidence="2">
    <location>
        <begin position="288"/>
        <end position="386"/>
    </location>
</feature>
<evidence type="ECO:0008006" key="5">
    <source>
        <dbReference type="Google" id="ProtNLM"/>
    </source>
</evidence>
<name>A0AAV6X060_9LAMI</name>
<proteinExistence type="predicted"/>
<gene>
    <name evidence="3" type="ORF">BUALT_Bualt09G0052400</name>
</gene>
<evidence type="ECO:0000259" key="2">
    <source>
        <dbReference type="Pfam" id="PF26138"/>
    </source>
</evidence>
<dbReference type="PANTHER" id="PTHR47584:SF14">
    <property type="entry name" value="L10-INTERACTING MYB DOMAIN-CONTAINING PROTEIN-LIKE"/>
    <property type="match status" value="1"/>
</dbReference>
<evidence type="ECO:0000313" key="4">
    <source>
        <dbReference type="Proteomes" id="UP000826271"/>
    </source>
</evidence>
<dbReference type="EMBL" id="WHWC01000009">
    <property type="protein sequence ID" value="KAG8376334.1"/>
    <property type="molecule type" value="Genomic_DNA"/>
</dbReference>
<dbReference type="InterPro" id="IPR024752">
    <property type="entry name" value="Myb/SANT-like_dom"/>
</dbReference>
<accession>A0AAV6X060</accession>
<protein>
    <recommendedName>
        <fullName evidence="5">Myb/SANT-like domain-containing protein</fullName>
    </recommendedName>
</protein>
<evidence type="ECO:0000259" key="1">
    <source>
        <dbReference type="Pfam" id="PF12776"/>
    </source>
</evidence>
<dbReference type="InterPro" id="IPR045026">
    <property type="entry name" value="LIMYB"/>
</dbReference>
<sequence>MEDVEDLGDDKLLWSTKEEDYLVELMVKEVRKGNLSSTTFHKRIWTSISLKMHERFKKMFPMTKLKQKFNRFRAKWKLFKELIDSTGFGWDPDKKTVDATEEDWAKKIAVNKEYKQFRKRGCDHFELLGEIFNETVATGYLARSSTQGPLNSEEEQEVEEVFLHGTTKNPLFNDVEDISDSTLEKKSGPSKEEECVDILEKMEGITTVQFVNAIREFKDVSIRIIFLRIMSIHVSATSCIDKCFEDMGINRDDLLFYETEEELDELLELQKLTSSATTNSQEKVPCRTSLLSGKEWVKELLEGHPTRIYENLRMDKRTFVKLCQVLCERHYLEDNTERRVLIKEAVAIFLYTVGHNQRQRVSAERFQHSTETINRHVKEVMRALCKLAKELIVPCNLDEIPPEVLYNPKHYPYFKCFDMELEESKRQIPMVVVRGQVQL</sequence>
<dbReference type="Pfam" id="PF12776">
    <property type="entry name" value="Myb_DNA-bind_3"/>
    <property type="match status" value="1"/>
</dbReference>
<dbReference type="AlphaFoldDB" id="A0AAV6X060"/>
<reference evidence="3" key="1">
    <citation type="submission" date="2019-10" db="EMBL/GenBank/DDBJ databases">
        <authorList>
            <person name="Zhang R."/>
            <person name="Pan Y."/>
            <person name="Wang J."/>
            <person name="Ma R."/>
            <person name="Yu S."/>
        </authorList>
    </citation>
    <scope>NUCLEOTIDE SEQUENCE</scope>
    <source>
        <strain evidence="3">LA-IB0</strain>
        <tissue evidence="3">Leaf</tissue>
    </source>
</reference>
<organism evidence="3 4">
    <name type="scientific">Buddleja alternifolia</name>
    <dbReference type="NCBI Taxonomy" id="168488"/>
    <lineage>
        <taxon>Eukaryota</taxon>
        <taxon>Viridiplantae</taxon>
        <taxon>Streptophyta</taxon>
        <taxon>Embryophyta</taxon>
        <taxon>Tracheophyta</taxon>
        <taxon>Spermatophyta</taxon>
        <taxon>Magnoliopsida</taxon>
        <taxon>eudicotyledons</taxon>
        <taxon>Gunneridae</taxon>
        <taxon>Pentapetalae</taxon>
        <taxon>asterids</taxon>
        <taxon>lamiids</taxon>
        <taxon>Lamiales</taxon>
        <taxon>Scrophulariaceae</taxon>
        <taxon>Buddlejeae</taxon>
        <taxon>Buddleja</taxon>
    </lineage>
</organism>
<dbReference type="PANTHER" id="PTHR47584">
    <property type="match status" value="1"/>
</dbReference>
<dbReference type="Pfam" id="PF26138">
    <property type="entry name" value="DUF8040"/>
    <property type="match status" value="1"/>
</dbReference>
<dbReference type="InterPro" id="IPR058353">
    <property type="entry name" value="DUF8040"/>
</dbReference>
<comment type="caution">
    <text evidence="3">The sequence shown here is derived from an EMBL/GenBank/DDBJ whole genome shotgun (WGS) entry which is preliminary data.</text>
</comment>